<keyword evidence="5" id="KW-0521">NADP</keyword>
<evidence type="ECO:0000256" key="3">
    <source>
        <dbReference type="ARBA" id="ARBA00022723"/>
    </source>
</evidence>
<proteinExistence type="inferred from homology"/>
<dbReference type="InterPro" id="IPR013149">
    <property type="entry name" value="ADH-like_C"/>
</dbReference>
<dbReference type="InterPro" id="IPR047109">
    <property type="entry name" value="CAD-like"/>
</dbReference>
<dbReference type="InterPro" id="IPR013154">
    <property type="entry name" value="ADH-like_N"/>
</dbReference>
<dbReference type="SMART" id="SM00829">
    <property type="entry name" value="PKS_ER"/>
    <property type="match status" value="1"/>
</dbReference>
<dbReference type="FunFam" id="3.90.180.10:FF:000018">
    <property type="entry name" value="NAD(P)-dependent alcohol dehydrogenase"/>
    <property type="match status" value="1"/>
</dbReference>
<dbReference type="GO" id="GO:0008270">
    <property type="term" value="F:zinc ion binding"/>
    <property type="evidence" value="ECO:0007669"/>
    <property type="project" value="InterPro"/>
</dbReference>
<evidence type="ECO:0000313" key="9">
    <source>
        <dbReference type="EMBL" id="VAW80193.1"/>
    </source>
</evidence>
<dbReference type="EC" id="1.1.1.2" evidence="7"/>
<dbReference type="SUPFAM" id="SSF50129">
    <property type="entry name" value="GroES-like"/>
    <property type="match status" value="1"/>
</dbReference>
<keyword evidence="6 9" id="KW-0560">Oxidoreductase</keyword>
<name>A0A3B0YWA1_9ZZZZ</name>
<dbReference type="CDD" id="cd05283">
    <property type="entry name" value="CAD1"/>
    <property type="match status" value="1"/>
</dbReference>
<evidence type="ECO:0000256" key="2">
    <source>
        <dbReference type="ARBA" id="ARBA00008072"/>
    </source>
</evidence>
<keyword evidence="4" id="KW-0862">Zinc</keyword>
<organism evidence="9">
    <name type="scientific">hydrothermal vent metagenome</name>
    <dbReference type="NCBI Taxonomy" id="652676"/>
    <lineage>
        <taxon>unclassified sequences</taxon>
        <taxon>metagenomes</taxon>
        <taxon>ecological metagenomes</taxon>
    </lineage>
</organism>
<dbReference type="FunFam" id="3.40.50.720:FF:000022">
    <property type="entry name" value="Cinnamyl alcohol dehydrogenase"/>
    <property type="match status" value="1"/>
</dbReference>
<dbReference type="InterPro" id="IPR020843">
    <property type="entry name" value="ER"/>
</dbReference>
<reference evidence="9" key="1">
    <citation type="submission" date="2018-06" db="EMBL/GenBank/DDBJ databases">
        <authorList>
            <person name="Zhirakovskaya E."/>
        </authorList>
    </citation>
    <scope>NUCLEOTIDE SEQUENCE</scope>
</reference>
<dbReference type="SUPFAM" id="SSF51735">
    <property type="entry name" value="NAD(P)-binding Rossmann-fold domains"/>
    <property type="match status" value="1"/>
</dbReference>
<feature type="domain" description="Enoyl reductase (ER)" evidence="8">
    <location>
        <begin position="36"/>
        <end position="356"/>
    </location>
</feature>
<gene>
    <name evidence="9" type="ORF">MNBD_GAMMA13-1048</name>
</gene>
<evidence type="ECO:0000259" key="8">
    <source>
        <dbReference type="SMART" id="SM00829"/>
    </source>
</evidence>
<dbReference type="InterPro" id="IPR011032">
    <property type="entry name" value="GroES-like_sf"/>
</dbReference>
<dbReference type="AlphaFoldDB" id="A0A3B0YWA1"/>
<evidence type="ECO:0000256" key="7">
    <source>
        <dbReference type="ARBA" id="ARBA00024074"/>
    </source>
</evidence>
<dbReference type="PROSITE" id="PS00065">
    <property type="entry name" value="D_2_HYDROXYACID_DH_1"/>
    <property type="match status" value="1"/>
</dbReference>
<keyword evidence="3" id="KW-0479">Metal-binding</keyword>
<evidence type="ECO:0000256" key="6">
    <source>
        <dbReference type="ARBA" id="ARBA00023002"/>
    </source>
</evidence>
<evidence type="ECO:0000256" key="4">
    <source>
        <dbReference type="ARBA" id="ARBA00022833"/>
    </source>
</evidence>
<dbReference type="PROSITE" id="PS00059">
    <property type="entry name" value="ADH_ZINC"/>
    <property type="match status" value="1"/>
</dbReference>
<evidence type="ECO:0000256" key="1">
    <source>
        <dbReference type="ARBA" id="ARBA00001947"/>
    </source>
</evidence>
<dbReference type="Gene3D" id="3.40.50.720">
    <property type="entry name" value="NAD(P)-binding Rossmann-like Domain"/>
    <property type="match status" value="1"/>
</dbReference>
<dbReference type="Pfam" id="PF00107">
    <property type="entry name" value="ADH_zinc_N"/>
    <property type="match status" value="1"/>
</dbReference>
<dbReference type="Pfam" id="PF08240">
    <property type="entry name" value="ADH_N"/>
    <property type="match status" value="1"/>
</dbReference>
<evidence type="ECO:0000256" key="5">
    <source>
        <dbReference type="ARBA" id="ARBA00022857"/>
    </source>
</evidence>
<dbReference type="InterPro" id="IPR029752">
    <property type="entry name" value="D-isomer_DH_CS1"/>
</dbReference>
<comment type="similarity">
    <text evidence="2">Belongs to the zinc-containing alcohol dehydrogenase family.</text>
</comment>
<dbReference type="GO" id="GO:0008106">
    <property type="term" value="F:alcohol dehydrogenase (NADP+) activity"/>
    <property type="evidence" value="ECO:0007669"/>
    <property type="project" value="UniProtKB-EC"/>
</dbReference>
<accession>A0A3B0YWA1</accession>
<dbReference type="InterPro" id="IPR036291">
    <property type="entry name" value="NAD(P)-bd_dom_sf"/>
</dbReference>
<dbReference type="InterPro" id="IPR002328">
    <property type="entry name" value="ADH_Zn_CS"/>
</dbReference>
<sequence>MFRCGPYIFILIRQRASKPDQPGDNMIKAYAALKAGGKLEPFEYDPGPLNKDDVEIDVKHCGICHSDLSMVDNEWGFSQFPLVPGHEIVGTVSAIGENVTSLQVDQQVGLGWHSGYCMSCQSCLSGDHNLCAQSQGTIVDHHGGFADKVRARAASVVALPQDIDLQSAGPLFCGGITVFNPLVQYGVKPTDKVGVIGIGGLGHIALQFLNAWGCEVTAFTSSEAKKEEALKLGAHQAINSRNPEDIEAMAGQLDLILSTVNVKLDWNAYMMALQPKGRLHFLGATLEPLDLGVFPLLMGQRSVSGSPVGSPANIARMLEFSVRHNIKPVVEEYRFDQVNEAMEKLRSGDIRYRVVLSW</sequence>
<dbReference type="EMBL" id="UOFK01000214">
    <property type="protein sequence ID" value="VAW80193.1"/>
    <property type="molecule type" value="Genomic_DNA"/>
</dbReference>
<dbReference type="Gene3D" id="3.90.180.10">
    <property type="entry name" value="Medium-chain alcohol dehydrogenases, catalytic domain"/>
    <property type="match status" value="1"/>
</dbReference>
<dbReference type="PANTHER" id="PTHR42683">
    <property type="entry name" value="ALDEHYDE REDUCTASE"/>
    <property type="match status" value="1"/>
</dbReference>
<protein>
    <recommendedName>
        <fullName evidence="7">alcohol dehydrogenase (NADP(+))</fullName>
        <ecNumber evidence="7">1.1.1.2</ecNumber>
    </recommendedName>
</protein>
<comment type="cofactor">
    <cofactor evidence="1">
        <name>Zn(2+)</name>
        <dbReference type="ChEBI" id="CHEBI:29105"/>
    </cofactor>
</comment>